<dbReference type="AlphaFoldDB" id="A0A5S4X9P9"/>
<name>A0A5S4X9P9_9BRAD</name>
<protein>
    <recommendedName>
        <fullName evidence="4">DUF2786 domain-containing protein</fullName>
    </recommendedName>
</protein>
<proteinExistence type="predicted"/>
<accession>A0A5S4X9P9</accession>
<reference evidence="2 3" key="1">
    <citation type="submission" date="2019-08" db="EMBL/GenBank/DDBJ databases">
        <title>Bradyrhizobium hipponensis sp. nov., a rhizobium isolated from a Lupinus angustifolius root nodule in Tunisia.</title>
        <authorList>
            <person name="Off K."/>
            <person name="Rejili M."/>
            <person name="Mars M."/>
            <person name="Brachmann A."/>
            <person name="Marin M."/>
        </authorList>
    </citation>
    <scope>NUCLEOTIDE SEQUENCE [LARGE SCALE GENOMIC DNA]</scope>
    <source>
        <strain evidence="2 3">CTAW11</strain>
    </source>
</reference>
<evidence type="ECO:0000313" key="3">
    <source>
        <dbReference type="Proteomes" id="UP000324853"/>
    </source>
</evidence>
<comment type="caution">
    <text evidence="2">The sequence shown here is derived from an EMBL/GenBank/DDBJ whole genome shotgun (WGS) entry which is preliminary data.</text>
</comment>
<gene>
    <name evidence="2" type="ORF">FXB38_08990</name>
</gene>
<dbReference type="RefSeq" id="WP_148750506.1">
    <property type="nucleotide sequence ID" value="NZ_VSSR01000014.1"/>
</dbReference>
<evidence type="ECO:0008006" key="4">
    <source>
        <dbReference type="Google" id="ProtNLM"/>
    </source>
</evidence>
<evidence type="ECO:0000256" key="1">
    <source>
        <dbReference type="SAM" id="MobiDB-lite"/>
    </source>
</evidence>
<dbReference type="Proteomes" id="UP000324853">
    <property type="component" value="Unassembled WGS sequence"/>
</dbReference>
<dbReference type="EMBL" id="VSSR01000014">
    <property type="protein sequence ID" value="TYL86152.1"/>
    <property type="molecule type" value="Genomic_DNA"/>
</dbReference>
<sequence>MIIDRERLLKILRLTESNHDGEAIAAMRMANKLIRSAGKTWEDVVSRFAAPAPKSYGSDYRTPPSKRRPKTEP</sequence>
<feature type="compositionally biased region" description="Basic residues" evidence="1">
    <location>
        <begin position="64"/>
        <end position="73"/>
    </location>
</feature>
<dbReference type="OrthoDB" id="7375996at2"/>
<evidence type="ECO:0000313" key="2">
    <source>
        <dbReference type="EMBL" id="TYL86152.1"/>
    </source>
</evidence>
<feature type="region of interest" description="Disordered" evidence="1">
    <location>
        <begin position="52"/>
        <end position="73"/>
    </location>
</feature>
<keyword evidence="3" id="KW-1185">Reference proteome</keyword>
<organism evidence="2 3">
    <name type="scientific">Bradyrhizobium cytisi</name>
    <dbReference type="NCBI Taxonomy" id="515489"/>
    <lineage>
        <taxon>Bacteria</taxon>
        <taxon>Pseudomonadati</taxon>
        <taxon>Pseudomonadota</taxon>
        <taxon>Alphaproteobacteria</taxon>
        <taxon>Hyphomicrobiales</taxon>
        <taxon>Nitrobacteraceae</taxon>
        <taxon>Bradyrhizobium</taxon>
    </lineage>
</organism>